<dbReference type="PANTHER" id="PTHR30486">
    <property type="entry name" value="TWITCHING MOTILITY PROTEIN PILT"/>
    <property type="match status" value="1"/>
</dbReference>
<proteinExistence type="inferred from homology"/>
<dbReference type="Pfam" id="PF00437">
    <property type="entry name" value="T2SSE"/>
    <property type="match status" value="1"/>
</dbReference>
<dbReference type="EMBL" id="AP018553">
    <property type="protein sequence ID" value="BBD72296.1"/>
    <property type="molecule type" value="Genomic_DNA"/>
</dbReference>
<dbReference type="Gene3D" id="3.30.450.380">
    <property type="match status" value="1"/>
</dbReference>
<reference evidence="4" key="1">
    <citation type="journal article" date="2014" name="Int. J. Syst. Evol. Microbiol.">
        <title>Complete genome sequence of Corynebacterium casei LMG S-19264T (=DSM 44701T), isolated from a smear-ripened cheese.</title>
        <authorList>
            <consortium name="US DOE Joint Genome Institute (JGI-PGF)"/>
            <person name="Walter F."/>
            <person name="Albersmeier A."/>
            <person name="Kalinowski J."/>
            <person name="Ruckert C."/>
        </authorList>
    </citation>
    <scope>NUCLEOTIDE SEQUENCE</scope>
    <source>
        <strain evidence="4">JCM 31740</strain>
    </source>
</reference>
<reference evidence="5" key="2">
    <citation type="submission" date="2018-04" db="EMBL/GenBank/DDBJ databases">
        <title>Complete genome sequence of Sulfodiicoccus acidiphilus strain HS-1.</title>
        <authorList>
            <person name="Sakai H.D."/>
            <person name="Kurosawa N."/>
        </authorList>
    </citation>
    <scope>NUCLEOTIDE SEQUENCE [LARGE SCALE GENOMIC DNA]</scope>
    <source>
        <strain evidence="5">HS-1</strain>
    </source>
</reference>
<protein>
    <submittedName>
        <fullName evidence="3">Type II secretion protein VirB</fullName>
    </submittedName>
</protein>
<gene>
    <name evidence="4" type="ORF">GCM10007116_05360</name>
    <name evidence="3" type="ORF">HS1genome_0685</name>
</gene>
<dbReference type="GO" id="GO:0016887">
    <property type="term" value="F:ATP hydrolysis activity"/>
    <property type="evidence" value="ECO:0007669"/>
    <property type="project" value="InterPro"/>
</dbReference>
<evidence type="ECO:0000313" key="5">
    <source>
        <dbReference type="Proteomes" id="UP000276741"/>
    </source>
</evidence>
<feature type="domain" description="AAA+ ATPase" evidence="2">
    <location>
        <begin position="219"/>
        <end position="461"/>
    </location>
</feature>
<dbReference type="Proteomes" id="UP000276741">
    <property type="component" value="Chromosome"/>
</dbReference>
<reference evidence="4" key="4">
    <citation type="submission" date="2020-09" db="EMBL/GenBank/DDBJ databases">
        <authorList>
            <person name="Sun Q."/>
            <person name="Ohkuma M."/>
        </authorList>
    </citation>
    <scope>NUCLEOTIDE SEQUENCE</scope>
    <source>
        <strain evidence="4">JCM 31740</strain>
    </source>
</reference>
<organism evidence="3 5">
    <name type="scientific">Sulfodiicoccus acidiphilus</name>
    <dbReference type="NCBI Taxonomy" id="1670455"/>
    <lineage>
        <taxon>Archaea</taxon>
        <taxon>Thermoproteota</taxon>
        <taxon>Thermoprotei</taxon>
        <taxon>Sulfolobales</taxon>
        <taxon>Sulfolobaceae</taxon>
        <taxon>Sulfodiicoccus</taxon>
    </lineage>
</organism>
<dbReference type="InterPro" id="IPR050921">
    <property type="entry name" value="T4SS_GSP_E_ATPase"/>
</dbReference>
<name>A0A348B294_9CREN</name>
<accession>A0A348B294</accession>
<evidence type="ECO:0000259" key="2">
    <source>
        <dbReference type="SMART" id="SM00382"/>
    </source>
</evidence>
<dbReference type="SMART" id="SM00382">
    <property type="entry name" value="AAA"/>
    <property type="match status" value="1"/>
</dbReference>
<dbReference type="InterPro" id="IPR003593">
    <property type="entry name" value="AAA+_ATPase"/>
</dbReference>
<dbReference type="InterPro" id="IPR027417">
    <property type="entry name" value="P-loop_NTPase"/>
</dbReference>
<evidence type="ECO:0000313" key="4">
    <source>
        <dbReference type="EMBL" id="GGT90468.1"/>
    </source>
</evidence>
<dbReference type="KEGG" id="sacd:HS1genome_0685"/>
<dbReference type="SUPFAM" id="SSF52540">
    <property type="entry name" value="P-loop containing nucleoside triphosphate hydrolases"/>
    <property type="match status" value="1"/>
</dbReference>
<dbReference type="InterPro" id="IPR001482">
    <property type="entry name" value="T2SS/T4SS_dom"/>
</dbReference>
<sequence>MQENLLEEYNVAGATVRIIEGEDGGRYEVIEPEPTQDERRTEEEIMKEIYLSSEEDVEEAMMKAVAKRANSPESAERILYDLKRRTLYGRITVPMLDPDVEEIECSGPSRPVTVIHRRYSQMRRLTTNLVFPDDIEVLKLIERAAGRVDRSVSIAKPYIEISLPEGHRLSATISSEISIPGTTFDVRKFPQEPVSASRLIKEGTITPLQAAYLWYLMEFRPFIIVLGATGSGKTTLLNGLLNLLDPRMKIVTIEETPELNLRTKNWVRLIARMGSTEYKVDLSDLARLSLRYRPDYMVIGEVRGREIEALVHASASGHGSLTTFHGARPTDAVTRILDLLDREVATLFLQNIWVMPVMAPSSSGERRLSKVYEAVRRKGKVRFVEVLRHPLIGGIEDPSVLVEKSPRLRSLVKDFDLREAEVTEELKTRSSILSSMVSQNLLDQDSLSTGLLRELGRRKGEAKVHGTI</sequence>
<dbReference type="PANTHER" id="PTHR30486:SF6">
    <property type="entry name" value="TYPE IV PILUS RETRACTATION ATPASE PILT"/>
    <property type="match status" value="1"/>
</dbReference>
<evidence type="ECO:0000313" key="3">
    <source>
        <dbReference type="EMBL" id="BBD72296.1"/>
    </source>
</evidence>
<dbReference type="Proteomes" id="UP000616143">
    <property type="component" value="Unassembled WGS sequence"/>
</dbReference>
<comment type="similarity">
    <text evidence="1">Belongs to the GSP E family.</text>
</comment>
<dbReference type="EMBL" id="BMQS01000004">
    <property type="protein sequence ID" value="GGT90468.1"/>
    <property type="molecule type" value="Genomic_DNA"/>
</dbReference>
<reference evidence="3" key="3">
    <citation type="journal article" date="2019" name="BMC Res. Notes">
        <title>Complete genome sequence of the Sulfodiicoccus acidiphilus strain HS-1T, the first crenarchaeon that lacks polB3, isolated from an acidic hot spring in Ohwaku-dani, Hakone, Japan.</title>
        <authorList>
            <person name="Sakai H.D."/>
            <person name="Kurosawa N."/>
        </authorList>
    </citation>
    <scope>NUCLEOTIDE SEQUENCE</scope>
    <source>
        <strain evidence="3">HS-1</strain>
    </source>
</reference>
<evidence type="ECO:0000256" key="1">
    <source>
        <dbReference type="ARBA" id="ARBA00006611"/>
    </source>
</evidence>
<keyword evidence="5" id="KW-1185">Reference proteome</keyword>
<dbReference type="AlphaFoldDB" id="A0A348B294"/>
<dbReference type="Gene3D" id="3.40.50.300">
    <property type="entry name" value="P-loop containing nucleotide triphosphate hydrolases"/>
    <property type="match status" value="1"/>
</dbReference>